<dbReference type="GO" id="GO:0015288">
    <property type="term" value="F:porin activity"/>
    <property type="evidence" value="ECO:0007669"/>
    <property type="project" value="TreeGrafter"/>
</dbReference>
<dbReference type="Gene3D" id="1.20.1600.10">
    <property type="entry name" value="Outer membrane efflux proteins (OEP)"/>
    <property type="match status" value="1"/>
</dbReference>
<dbReference type="Proteomes" id="UP000029549">
    <property type="component" value="Unassembled WGS sequence"/>
</dbReference>
<dbReference type="EMBL" id="AWTP01000118">
    <property type="protein sequence ID" value="KGH09984.1"/>
    <property type="molecule type" value="Genomic_DNA"/>
</dbReference>
<evidence type="ECO:0000256" key="8">
    <source>
        <dbReference type="SAM" id="SignalP"/>
    </source>
</evidence>
<comment type="caution">
    <text evidence="9">The sequence shown here is derived from an EMBL/GenBank/DDBJ whole genome shotgun (WGS) entry which is preliminary data.</text>
</comment>
<sequence>MKKPFRQSIASIPIKALVLACSLGGSLTAHSASLPELWEMAQTHAPAMQVATATRAAGESRKSQAGALWRPDVTLTGSAGYGEMSSDIRGAQFSAPGFGQSDNVRFGTDAQRARTGSWGVQVAQPLIDPQRTATKRLLDISASEAELQWRAARDALMLDVISSYFQLALSEQKLRVLSQQQQAVEHILQETQERFRLGDSPITDVHEAEARAQAVRAQVLVAETDLNLRQHDLINLTQANLPAGVARLPQNLHAAPDAGDMDLWQSKAMQHNPKILLMGQNIAAVSQQVERLGPLDGTKLDLVLKAGGEHSNGQGPAERAINHGRQTWVGLQLTIPLSTSGLRSAQKSEAIHALTQAQAQQQLARQQVSQAVRSAWLGLTSGSTRIRALDAAALASQAQLDATRVGLRAGDRNTLDLLNAEHERASALLALDEARVQLTMHRLQLDALAGQLNDASLTWAWDQTLSPAVR</sequence>
<dbReference type="GO" id="GO:0009279">
    <property type="term" value="C:cell outer membrane"/>
    <property type="evidence" value="ECO:0007669"/>
    <property type="project" value="UniProtKB-SubCell"/>
</dbReference>
<evidence type="ECO:0000256" key="7">
    <source>
        <dbReference type="ARBA" id="ARBA00023237"/>
    </source>
</evidence>
<evidence type="ECO:0000313" key="9">
    <source>
        <dbReference type="EMBL" id="KGH09984.1"/>
    </source>
</evidence>
<dbReference type="Pfam" id="PF02321">
    <property type="entry name" value="OEP"/>
    <property type="match status" value="2"/>
</dbReference>
<dbReference type="AlphaFoldDB" id="A0A0E3BSS2"/>
<evidence type="ECO:0000256" key="4">
    <source>
        <dbReference type="ARBA" id="ARBA00022452"/>
    </source>
</evidence>
<dbReference type="PANTHER" id="PTHR30026">
    <property type="entry name" value="OUTER MEMBRANE PROTEIN TOLC"/>
    <property type="match status" value="1"/>
</dbReference>
<dbReference type="PANTHER" id="PTHR30026:SF20">
    <property type="entry name" value="OUTER MEMBRANE PROTEIN TOLC"/>
    <property type="match status" value="1"/>
</dbReference>
<keyword evidence="3" id="KW-0813">Transport</keyword>
<evidence type="ECO:0000256" key="5">
    <source>
        <dbReference type="ARBA" id="ARBA00022692"/>
    </source>
</evidence>
<gene>
    <name evidence="9" type="ORF">P608_15790</name>
</gene>
<protein>
    <recommendedName>
        <fullName evidence="11">Transporter</fullName>
    </recommendedName>
</protein>
<evidence type="ECO:0000256" key="3">
    <source>
        <dbReference type="ARBA" id="ARBA00022448"/>
    </source>
</evidence>
<dbReference type="SUPFAM" id="SSF56954">
    <property type="entry name" value="Outer membrane efflux proteins (OEP)"/>
    <property type="match status" value="1"/>
</dbReference>
<proteinExistence type="inferred from homology"/>
<keyword evidence="6" id="KW-0472">Membrane</keyword>
<dbReference type="InterPro" id="IPR003423">
    <property type="entry name" value="OMP_efflux"/>
</dbReference>
<dbReference type="GO" id="GO:0015562">
    <property type="term" value="F:efflux transmembrane transporter activity"/>
    <property type="evidence" value="ECO:0007669"/>
    <property type="project" value="InterPro"/>
</dbReference>
<keyword evidence="7" id="KW-0998">Cell outer membrane</keyword>
<comment type="similarity">
    <text evidence="2">Belongs to the outer membrane factor (OMF) (TC 1.B.17) family.</text>
</comment>
<evidence type="ECO:0000313" key="10">
    <source>
        <dbReference type="Proteomes" id="UP000029549"/>
    </source>
</evidence>
<keyword evidence="8" id="KW-0732">Signal</keyword>
<dbReference type="InterPro" id="IPR051906">
    <property type="entry name" value="TolC-like"/>
</dbReference>
<accession>A0A0E3BSS2</accession>
<evidence type="ECO:0008006" key="11">
    <source>
        <dbReference type="Google" id="ProtNLM"/>
    </source>
</evidence>
<feature type="chain" id="PRO_5002409570" description="Transporter" evidence="8">
    <location>
        <begin position="32"/>
        <end position="470"/>
    </location>
</feature>
<dbReference type="GO" id="GO:1990281">
    <property type="term" value="C:efflux pump complex"/>
    <property type="evidence" value="ECO:0007669"/>
    <property type="project" value="TreeGrafter"/>
</dbReference>
<evidence type="ECO:0000256" key="6">
    <source>
        <dbReference type="ARBA" id="ARBA00023136"/>
    </source>
</evidence>
<organism evidence="9 10">
    <name type="scientific">Comamonas thiooxydans</name>
    <dbReference type="NCBI Taxonomy" id="363952"/>
    <lineage>
        <taxon>Bacteria</taxon>
        <taxon>Pseudomonadati</taxon>
        <taxon>Pseudomonadota</taxon>
        <taxon>Betaproteobacteria</taxon>
        <taxon>Burkholderiales</taxon>
        <taxon>Comamonadaceae</taxon>
        <taxon>Comamonas</taxon>
    </lineage>
</organism>
<keyword evidence="4" id="KW-1134">Transmembrane beta strand</keyword>
<comment type="subcellular location">
    <subcellularLocation>
        <location evidence="1">Cell outer membrane</location>
    </subcellularLocation>
</comment>
<feature type="signal peptide" evidence="8">
    <location>
        <begin position="1"/>
        <end position="31"/>
    </location>
</feature>
<reference evidence="9 10" key="1">
    <citation type="submission" date="2013-09" db="EMBL/GenBank/DDBJ databases">
        <title>High correlation between genotypes and phenotypes of environmental bacteria Comamonas testosteroni strains.</title>
        <authorList>
            <person name="Liu L."/>
            <person name="Zhu W."/>
            <person name="Xia X."/>
            <person name="Xu B."/>
            <person name="Luo M."/>
            <person name="Wang G."/>
        </authorList>
    </citation>
    <scope>NUCLEOTIDE SEQUENCE [LARGE SCALE GENOMIC DNA]</scope>
    <source>
        <strain evidence="9 10">DF2</strain>
    </source>
</reference>
<keyword evidence="5" id="KW-0812">Transmembrane</keyword>
<evidence type="ECO:0000256" key="2">
    <source>
        <dbReference type="ARBA" id="ARBA00007613"/>
    </source>
</evidence>
<dbReference type="RefSeq" id="WP_034394977.1">
    <property type="nucleotide sequence ID" value="NZ_AWTO01000171.1"/>
</dbReference>
<name>A0A0E3BSS2_9BURK</name>
<keyword evidence="10" id="KW-1185">Reference proteome</keyword>
<evidence type="ECO:0000256" key="1">
    <source>
        <dbReference type="ARBA" id="ARBA00004442"/>
    </source>
</evidence>